<dbReference type="AlphaFoldDB" id="A0A178YTC1"/>
<accession>A0A178YTC1</accession>
<keyword evidence="2" id="KW-1185">Reference proteome</keyword>
<organism evidence="1 2">
    <name type="scientific">Sinorhizobium saheli</name>
    <dbReference type="NCBI Taxonomy" id="36856"/>
    <lineage>
        <taxon>Bacteria</taxon>
        <taxon>Pseudomonadati</taxon>
        <taxon>Pseudomonadota</taxon>
        <taxon>Alphaproteobacteria</taxon>
        <taxon>Hyphomicrobiales</taxon>
        <taxon>Rhizobiaceae</taxon>
        <taxon>Sinorhizobium/Ensifer group</taxon>
        <taxon>Sinorhizobium</taxon>
    </lineage>
</organism>
<reference evidence="1 2" key="1">
    <citation type="submission" date="2015-11" db="EMBL/GenBank/DDBJ databases">
        <title>Ensifer anhuiense sp. nov., an effective nitrogen fixation bacterium with Glycine soja.</title>
        <authorList>
            <person name="Yan H."/>
            <person name="Chen W."/>
        </authorList>
    </citation>
    <scope>NUCLEOTIDE SEQUENCE [LARGE SCALE GENOMIC DNA]</scope>
    <source>
        <strain evidence="1 2">LMG 7837</strain>
    </source>
</reference>
<sequence length="584" mass="63087">MLVYGDVKRSERADALCAAIAAELGTLERRPPGLERHAALVGVLLKAGELVQGLSDAEFGSAMSDELSAPREIGGTLLLDLAQLVVRSWRQGFAGRLAVPSRTTALLAKLRTPLSLDVKQPEGYAFYGLYPESYAEAAMRSGLRSDTIVIGIRTIGTSLAAVVAAALGAAAPVTLRPTGHPFRRRIAVGPRLSRHLLGDRTADFAIVDEGPGLSGSSFGCVADWLEEHGVSRKRIHFFPGHRGGLGPESSHCHRQRWANGNRHVVDFDELLLGAECPLASWVSELVGALERPLEDVSAGAWRSVVCGDRDPWPPADRRFERRKFLAHTRDGQWLVKFAGLGDIGERKLDKARLLAEAGFTPPVAGLCHGFLVQKWVPARPLTAAEFRRAGLIRHLGHYLAFRARHLPAPVTRGASVSELCAMAVMNTEEALGASAAARLKPRLRDAGRYDASVLPVDSDNRLHRWEWLVAGEQRLLKADALDHSGGHDLVGCQGIAWDVAGASVELDLSGDETAELRSIVSDGCARAVDAELQAILEICYLTFQLGLWISARSMATDEESRRLDAMAARYATLLRGHIAGVGSI</sequence>
<proteinExistence type="predicted"/>
<protein>
    <submittedName>
        <fullName evidence="1">Uncharacterized protein</fullName>
    </submittedName>
</protein>
<name>A0A178YTC1_SINSA</name>
<dbReference type="Proteomes" id="UP000078507">
    <property type="component" value="Unassembled WGS sequence"/>
</dbReference>
<dbReference type="RefSeq" id="WP_066867828.1">
    <property type="nucleotide sequence ID" value="NZ_LNQB01000032.1"/>
</dbReference>
<dbReference type="EMBL" id="LNQB01000032">
    <property type="protein sequence ID" value="OAP50436.1"/>
    <property type="molecule type" value="Genomic_DNA"/>
</dbReference>
<dbReference type="STRING" id="36856.ATB98_09430"/>
<comment type="caution">
    <text evidence="1">The sequence shown here is derived from an EMBL/GenBank/DDBJ whole genome shotgun (WGS) entry which is preliminary data.</text>
</comment>
<evidence type="ECO:0000313" key="2">
    <source>
        <dbReference type="Proteomes" id="UP000078507"/>
    </source>
</evidence>
<gene>
    <name evidence="1" type="ORF">ATB98_09430</name>
</gene>
<evidence type="ECO:0000313" key="1">
    <source>
        <dbReference type="EMBL" id="OAP50436.1"/>
    </source>
</evidence>
<dbReference type="OrthoDB" id="7592571at2"/>